<protein>
    <submittedName>
        <fullName evidence="2">Uncharacterized protein</fullName>
    </submittedName>
</protein>
<evidence type="ECO:0000256" key="1">
    <source>
        <dbReference type="SAM" id="MobiDB-lite"/>
    </source>
</evidence>
<dbReference type="EMBL" id="JAUEPR010000149">
    <property type="protein sequence ID" value="KAK0461495.1"/>
    <property type="molecule type" value="Genomic_DNA"/>
</dbReference>
<proteinExistence type="predicted"/>
<organism evidence="2 3">
    <name type="scientific">Armillaria novae-zelandiae</name>
    <dbReference type="NCBI Taxonomy" id="153914"/>
    <lineage>
        <taxon>Eukaryota</taxon>
        <taxon>Fungi</taxon>
        <taxon>Dikarya</taxon>
        <taxon>Basidiomycota</taxon>
        <taxon>Agaricomycotina</taxon>
        <taxon>Agaricomycetes</taxon>
        <taxon>Agaricomycetidae</taxon>
        <taxon>Agaricales</taxon>
        <taxon>Marasmiineae</taxon>
        <taxon>Physalacriaceae</taxon>
        <taxon>Armillaria</taxon>
    </lineage>
</organism>
<reference evidence="2" key="1">
    <citation type="submission" date="2023-06" db="EMBL/GenBank/DDBJ databases">
        <authorList>
            <consortium name="Lawrence Berkeley National Laboratory"/>
            <person name="Ahrendt S."/>
            <person name="Sahu N."/>
            <person name="Indic B."/>
            <person name="Wong-Bajracharya J."/>
            <person name="Merenyi Z."/>
            <person name="Ke H.-M."/>
            <person name="Monk M."/>
            <person name="Kocsube S."/>
            <person name="Drula E."/>
            <person name="Lipzen A."/>
            <person name="Balint B."/>
            <person name="Henrissat B."/>
            <person name="Andreopoulos B."/>
            <person name="Martin F.M."/>
            <person name="Harder C.B."/>
            <person name="Rigling D."/>
            <person name="Ford K.L."/>
            <person name="Foster G.D."/>
            <person name="Pangilinan J."/>
            <person name="Papanicolaou A."/>
            <person name="Barry K."/>
            <person name="LaButti K."/>
            <person name="Viragh M."/>
            <person name="Koriabine M."/>
            <person name="Yan M."/>
            <person name="Riley R."/>
            <person name="Champramary S."/>
            <person name="Plett K.L."/>
            <person name="Tsai I.J."/>
            <person name="Slot J."/>
            <person name="Sipos G."/>
            <person name="Plett J."/>
            <person name="Nagy L.G."/>
            <person name="Grigoriev I.V."/>
        </authorList>
    </citation>
    <scope>NUCLEOTIDE SEQUENCE</scope>
    <source>
        <strain evidence="2">ICMP 16352</strain>
    </source>
</reference>
<accession>A0AA39N9H3</accession>
<gene>
    <name evidence="2" type="ORF">IW261DRAFT_1428532</name>
</gene>
<keyword evidence="3" id="KW-1185">Reference proteome</keyword>
<comment type="caution">
    <text evidence="2">The sequence shown here is derived from an EMBL/GenBank/DDBJ whole genome shotgun (WGS) entry which is preliminary data.</text>
</comment>
<feature type="region of interest" description="Disordered" evidence="1">
    <location>
        <begin position="164"/>
        <end position="197"/>
    </location>
</feature>
<sequence length="273" mass="32384">MYRYPTFGMKPTNSAKALETPLDHRRAMLLVYQGEVLNWRAHWEQRYHVAVTRRVTAWRSSVPVVQSHLPPVHPFDWEQRLLAILDNRQYSPADVPDDAPTLDAGEYEQWLKMTLIKRQRHHDKEASSKERNIHWHQMWQDLHHEPEDWADFQRRKREVEAQHYRARRDAPTNTISGDMPSVGPSGSTTIMPSQANPPTDFHHRHQVWGPRFKSSLVHLWQQQESSVRFVEVDIDIVRITGREEHRRRRGKKERSETTIFVTVTVFFVPDCHE</sequence>
<evidence type="ECO:0000313" key="2">
    <source>
        <dbReference type="EMBL" id="KAK0461495.1"/>
    </source>
</evidence>
<dbReference type="AlphaFoldDB" id="A0AA39N9H3"/>
<name>A0AA39N9H3_9AGAR</name>
<dbReference type="Proteomes" id="UP001175227">
    <property type="component" value="Unassembled WGS sequence"/>
</dbReference>
<feature type="compositionally biased region" description="Polar residues" evidence="1">
    <location>
        <begin position="184"/>
        <end position="197"/>
    </location>
</feature>
<evidence type="ECO:0000313" key="3">
    <source>
        <dbReference type="Proteomes" id="UP001175227"/>
    </source>
</evidence>